<reference evidence="1" key="1">
    <citation type="submission" date="2022-07" db="EMBL/GenBank/DDBJ databases">
        <title>Phylogenomic reconstructions and comparative analyses of Kickxellomycotina fungi.</title>
        <authorList>
            <person name="Reynolds N.K."/>
            <person name="Stajich J.E."/>
            <person name="Barry K."/>
            <person name="Grigoriev I.V."/>
            <person name="Crous P."/>
            <person name="Smith M.E."/>
        </authorList>
    </citation>
    <scope>NUCLEOTIDE SEQUENCE</scope>
    <source>
        <strain evidence="1">Benny 63K</strain>
    </source>
</reference>
<comment type="caution">
    <text evidence="1">The sequence shown here is derived from an EMBL/GenBank/DDBJ whole genome shotgun (WGS) entry which is preliminary data.</text>
</comment>
<keyword evidence="2" id="KW-1185">Reference proteome</keyword>
<sequence length="113" mass="12530">MNSLFDTLESSVDTSLRQLFPQATNNMAGTSTQGQSAHQRAQAFSSSVSNVHKQLVELKARIEQTPELATTAQEQLHNEIRLLQQDIRLKDGVLEKHRGTLRGLAQELGAFSE</sequence>
<gene>
    <name evidence="1" type="ORF">LPJ66_004103</name>
</gene>
<dbReference type="Proteomes" id="UP001150581">
    <property type="component" value="Unassembled WGS sequence"/>
</dbReference>
<evidence type="ECO:0000313" key="1">
    <source>
        <dbReference type="EMBL" id="KAJ1896255.1"/>
    </source>
</evidence>
<protein>
    <submittedName>
        <fullName evidence="1">Uncharacterized protein</fullName>
    </submittedName>
</protein>
<name>A0ACC1II78_9FUNG</name>
<organism evidence="1 2">
    <name type="scientific">Kickxella alabastrina</name>
    <dbReference type="NCBI Taxonomy" id="61397"/>
    <lineage>
        <taxon>Eukaryota</taxon>
        <taxon>Fungi</taxon>
        <taxon>Fungi incertae sedis</taxon>
        <taxon>Zoopagomycota</taxon>
        <taxon>Kickxellomycotina</taxon>
        <taxon>Kickxellomycetes</taxon>
        <taxon>Kickxellales</taxon>
        <taxon>Kickxellaceae</taxon>
        <taxon>Kickxella</taxon>
    </lineage>
</organism>
<dbReference type="EMBL" id="JANBPG010000469">
    <property type="protein sequence ID" value="KAJ1896255.1"/>
    <property type="molecule type" value="Genomic_DNA"/>
</dbReference>
<accession>A0ACC1II78</accession>
<proteinExistence type="predicted"/>
<evidence type="ECO:0000313" key="2">
    <source>
        <dbReference type="Proteomes" id="UP001150581"/>
    </source>
</evidence>